<dbReference type="EMBL" id="JARK01000513">
    <property type="protein sequence ID" value="EYC36281.1"/>
    <property type="molecule type" value="Genomic_DNA"/>
</dbReference>
<evidence type="ECO:0000313" key="2">
    <source>
        <dbReference type="Proteomes" id="UP000024635"/>
    </source>
</evidence>
<sequence length="131" mass="14951">MSTESDSSRRADSNDIHEIRKKWSKTLFLRQNVILTWTSFPHRKQGGSGERSRKFIEMNSSAAAIIDRTSISVLENNAVPSVSFHCGMKSLVQPAENFGILGQRTPYFSRFPTSSRDLKYIHVLSRPNMFK</sequence>
<evidence type="ECO:0000313" key="1">
    <source>
        <dbReference type="EMBL" id="EYC36281.1"/>
    </source>
</evidence>
<comment type="caution">
    <text evidence="1">The sequence shown here is derived from an EMBL/GenBank/DDBJ whole genome shotgun (WGS) entry which is preliminary data.</text>
</comment>
<organism evidence="1 2">
    <name type="scientific">Ancylostoma ceylanicum</name>
    <dbReference type="NCBI Taxonomy" id="53326"/>
    <lineage>
        <taxon>Eukaryota</taxon>
        <taxon>Metazoa</taxon>
        <taxon>Ecdysozoa</taxon>
        <taxon>Nematoda</taxon>
        <taxon>Chromadorea</taxon>
        <taxon>Rhabditida</taxon>
        <taxon>Rhabditina</taxon>
        <taxon>Rhabditomorpha</taxon>
        <taxon>Strongyloidea</taxon>
        <taxon>Ancylostomatidae</taxon>
        <taxon>Ancylostomatinae</taxon>
        <taxon>Ancylostoma</taxon>
    </lineage>
</organism>
<accession>A0A016W9J3</accession>
<reference evidence="2" key="1">
    <citation type="journal article" date="2015" name="Nat. Genet.">
        <title>The genome and transcriptome of the zoonotic hookworm Ancylostoma ceylanicum identify infection-specific gene families.</title>
        <authorList>
            <person name="Schwarz E.M."/>
            <person name="Hu Y."/>
            <person name="Antoshechkin I."/>
            <person name="Miller M.M."/>
            <person name="Sternberg P.W."/>
            <person name="Aroian R.V."/>
        </authorList>
    </citation>
    <scope>NUCLEOTIDE SEQUENCE</scope>
    <source>
        <strain evidence="2">HY135</strain>
    </source>
</reference>
<name>A0A016W9J3_9BILA</name>
<dbReference type="Proteomes" id="UP000024635">
    <property type="component" value="Unassembled WGS sequence"/>
</dbReference>
<protein>
    <submittedName>
        <fullName evidence="1">Uncharacterized protein</fullName>
    </submittedName>
</protein>
<dbReference type="AlphaFoldDB" id="A0A016W9J3"/>
<proteinExistence type="predicted"/>
<keyword evidence="2" id="KW-1185">Reference proteome</keyword>
<gene>
    <name evidence="1" type="primary">Acey_s0913.g3025</name>
    <name evidence="1" type="ORF">Y032_0913g3025</name>
</gene>